<evidence type="ECO:0000313" key="2">
    <source>
        <dbReference type="EMBL" id="UYP47543.1"/>
    </source>
</evidence>
<dbReference type="Gene3D" id="3.90.1010.10">
    <property type="match status" value="1"/>
</dbReference>
<proteinExistence type="predicted"/>
<dbReference type="EMBL" id="CP104013">
    <property type="protein sequence ID" value="UYP47543.1"/>
    <property type="molecule type" value="Genomic_DNA"/>
</dbReference>
<sequence length="143" mass="16343">MDEFDDLVNDLQNQVNQKDQADFSPYALSLAQNPYHNMKLDPEPDVYIHEWQGPCGDSVCWYLKIVDNFIQEAYFSTNGCMTAIIASSQTAKMVHHQYIADVRKLTHEQVLHALGKFPEADHHCITLALNSLNLTLNLYCKTL</sequence>
<protein>
    <recommendedName>
        <fullName evidence="1">NIF system FeS cluster assembly NifU N-terminal domain-containing protein</fullName>
    </recommendedName>
</protein>
<dbReference type="CDD" id="cd06664">
    <property type="entry name" value="IscU_like"/>
    <property type="match status" value="1"/>
</dbReference>
<reference evidence="2" key="1">
    <citation type="submission" date="2022-09" db="EMBL/GenBank/DDBJ databases">
        <title>Actin cytoskeleton and complex cell architecture in an #Asgard archaeon.</title>
        <authorList>
            <person name="Ponce Toledo R.I."/>
            <person name="Schleper C."/>
            <person name="Rodrigues Oliveira T."/>
            <person name="Wollweber F."/>
            <person name="Xu J."/>
            <person name="Rittmann S."/>
            <person name="Klingl A."/>
            <person name="Pilhofer M."/>
        </authorList>
    </citation>
    <scope>NUCLEOTIDE SEQUENCE</scope>
    <source>
        <strain evidence="2">B-35</strain>
    </source>
</reference>
<dbReference type="Pfam" id="PF01592">
    <property type="entry name" value="NifU_N"/>
    <property type="match status" value="1"/>
</dbReference>
<evidence type="ECO:0000259" key="1">
    <source>
        <dbReference type="Pfam" id="PF01592"/>
    </source>
</evidence>
<keyword evidence="3" id="KW-1185">Reference proteome</keyword>
<feature type="domain" description="NIF system FeS cluster assembly NifU N-terminal" evidence="1">
    <location>
        <begin position="29"/>
        <end position="139"/>
    </location>
</feature>
<name>A0ABY6HVJ3_9ARCH</name>
<evidence type="ECO:0000313" key="3">
    <source>
        <dbReference type="Proteomes" id="UP001208689"/>
    </source>
</evidence>
<dbReference type="InterPro" id="IPR002871">
    <property type="entry name" value="NIF_FeS_clus_asmbl_NifU_N"/>
</dbReference>
<gene>
    <name evidence="2" type="ORF">NEF87_003828</name>
</gene>
<dbReference type="Proteomes" id="UP001208689">
    <property type="component" value="Chromosome"/>
</dbReference>
<accession>A0ABY6HVJ3</accession>
<organism evidence="2 3">
    <name type="scientific">Candidatus Lokiarchaeum ossiferum</name>
    <dbReference type="NCBI Taxonomy" id="2951803"/>
    <lineage>
        <taxon>Archaea</taxon>
        <taxon>Promethearchaeati</taxon>
        <taxon>Promethearchaeota</taxon>
        <taxon>Promethearchaeia</taxon>
        <taxon>Promethearchaeales</taxon>
        <taxon>Promethearchaeaceae</taxon>
        <taxon>Candidatus Lokiarchaeum</taxon>
    </lineage>
</organism>
<dbReference type="SUPFAM" id="SSF82649">
    <property type="entry name" value="SufE/NifU"/>
    <property type="match status" value="1"/>
</dbReference>